<dbReference type="InterPro" id="IPR036259">
    <property type="entry name" value="MFS_trans_sf"/>
</dbReference>
<dbReference type="InterPro" id="IPR052524">
    <property type="entry name" value="MFS_Cyanate_Porter"/>
</dbReference>
<dbReference type="OrthoDB" id="5758872at2"/>
<feature type="transmembrane region" description="Helical" evidence="4">
    <location>
        <begin position="147"/>
        <end position="167"/>
    </location>
</feature>
<dbReference type="CDD" id="cd17410">
    <property type="entry name" value="MFS_CynX_like"/>
    <property type="match status" value="1"/>
</dbReference>
<dbReference type="InterPro" id="IPR011701">
    <property type="entry name" value="MFS"/>
</dbReference>
<feature type="transmembrane region" description="Helical" evidence="4">
    <location>
        <begin position="89"/>
        <end position="106"/>
    </location>
</feature>
<evidence type="ECO:0000256" key="2">
    <source>
        <dbReference type="ARBA" id="ARBA00022989"/>
    </source>
</evidence>
<protein>
    <submittedName>
        <fullName evidence="6">MFS transporter</fullName>
    </submittedName>
</protein>
<feature type="transmembrane region" description="Helical" evidence="4">
    <location>
        <begin position="58"/>
        <end position="77"/>
    </location>
</feature>
<dbReference type="SUPFAM" id="SSF103473">
    <property type="entry name" value="MFS general substrate transporter"/>
    <property type="match status" value="1"/>
</dbReference>
<evidence type="ECO:0000313" key="6">
    <source>
        <dbReference type="EMBL" id="AYC33152.1"/>
    </source>
</evidence>
<feature type="domain" description="Major facilitator superfamily (MFS) profile" evidence="5">
    <location>
        <begin position="19"/>
        <end position="398"/>
    </location>
</feature>
<feature type="transmembrane region" description="Helical" evidence="4">
    <location>
        <begin position="219"/>
        <end position="241"/>
    </location>
</feature>
<dbReference type="KEGG" id="pcav:D3880_12675"/>
<evidence type="ECO:0000256" key="4">
    <source>
        <dbReference type="SAM" id="Phobius"/>
    </source>
</evidence>
<feature type="transmembrane region" description="Helical" evidence="4">
    <location>
        <begin position="179"/>
        <end position="198"/>
    </location>
</feature>
<dbReference type="Pfam" id="PF07690">
    <property type="entry name" value="MFS_1"/>
    <property type="match status" value="1"/>
</dbReference>
<evidence type="ECO:0000259" key="5">
    <source>
        <dbReference type="PROSITE" id="PS50850"/>
    </source>
</evidence>
<evidence type="ECO:0000256" key="1">
    <source>
        <dbReference type="ARBA" id="ARBA00022692"/>
    </source>
</evidence>
<keyword evidence="3 4" id="KW-0472">Membrane</keyword>
<accession>A0A385Z6M2</accession>
<organism evidence="6 7">
    <name type="scientific">Pseudomonas cavernae</name>
    <dbReference type="NCBI Taxonomy" id="2320867"/>
    <lineage>
        <taxon>Bacteria</taxon>
        <taxon>Pseudomonadati</taxon>
        <taxon>Pseudomonadota</taxon>
        <taxon>Gammaproteobacteria</taxon>
        <taxon>Pseudomonadales</taxon>
        <taxon>Pseudomonadaceae</taxon>
        <taxon>Pseudomonas</taxon>
    </lineage>
</organism>
<feature type="transmembrane region" description="Helical" evidence="4">
    <location>
        <begin position="343"/>
        <end position="362"/>
    </location>
</feature>
<dbReference type="InterPro" id="IPR020846">
    <property type="entry name" value="MFS_dom"/>
</dbReference>
<evidence type="ECO:0000256" key="3">
    <source>
        <dbReference type="ARBA" id="ARBA00023136"/>
    </source>
</evidence>
<gene>
    <name evidence="6" type="ORF">D3880_12675</name>
</gene>
<evidence type="ECO:0000313" key="7">
    <source>
        <dbReference type="Proteomes" id="UP000265560"/>
    </source>
</evidence>
<name>A0A385Z6M2_9PSED</name>
<feature type="transmembrane region" description="Helical" evidence="4">
    <location>
        <begin position="374"/>
        <end position="394"/>
    </location>
</feature>
<dbReference type="Gene3D" id="1.20.1250.20">
    <property type="entry name" value="MFS general substrate transporter like domains"/>
    <property type="match status" value="2"/>
</dbReference>
<keyword evidence="1 4" id="KW-0812">Transmembrane</keyword>
<feature type="transmembrane region" description="Helical" evidence="4">
    <location>
        <begin position="285"/>
        <end position="303"/>
    </location>
</feature>
<reference evidence="7" key="1">
    <citation type="submission" date="2018-09" db="EMBL/GenBank/DDBJ databases">
        <authorList>
            <person name="Zhu H."/>
        </authorList>
    </citation>
    <scope>NUCLEOTIDE SEQUENCE [LARGE SCALE GENOMIC DNA]</scope>
    <source>
        <strain evidence="7">K2W31S-8</strain>
    </source>
</reference>
<feature type="transmembrane region" description="Helical" evidence="4">
    <location>
        <begin position="19"/>
        <end position="38"/>
    </location>
</feature>
<dbReference type="PANTHER" id="PTHR23523">
    <property type="match status" value="1"/>
</dbReference>
<dbReference type="AlphaFoldDB" id="A0A385Z6M2"/>
<keyword evidence="7" id="KW-1185">Reference proteome</keyword>
<dbReference type="NCBIfam" id="NF007256">
    <property type="entry name" value="PRK09705.1"/>
    <property type="match status" value="1"/>
</dbReference>
<feature type="transmembrane region" description="Helical" evidence="4">
    <location>
        <begin position="112"/>
        <end position="135"/>
    </location>
</feature>
<feature type="transmembrane region" description="Helical" evidence="4">
    <location>
        <begin position="253"/>
        <end position="273"/>
    </location>
</feature>
<dbReference type="PROSITE" id="PS50850">
    <property type="entry name" value="MFS"/>
    <property type="match status" value="1"/>
</dbReference>
<proteinExistence type="predicted"/>
<feature type="transmembrane region" description="Helical" evidence="4">
    <location>
        <begin position="309"/>
        <end position="331"/>
    </location>
</feature>
<sequence length="408" mass="42938">MSGGGCESALRESGTRAQVGSLGLLVIVALGINLRPMLTSIGPLLSEIRQATGLGFQGASMLTVLPVLCMGLFALALPWLGPRLGEGRGMVCGLLAIAVACLWRLLLDSGLALVASAVLAGTGVAIIQALVPGVIKRWFPQRVPAAMGLYSASLMAGGGSAAVLAPVVAEHFGRWQSGLGIWLLPALFGLLLWGLVRPREPAAGIQAQAGGHFFASRRAWLLAIYFGLINGGYTSMVAWLPVYYRQLDWSAEASGQLIGLMTIFQVLAALSMPILSRRSADRRPWLCLSLLVQLGGFAGLLLAPLHLPGLWVALIGYGLGACFALSLTLTLDHLPDPGAAGRLAAFVQGIGFIITGIIPYVTGWLRDVTGSFQTSWLLLAVSIVLMLGVTLRFAPHGYARAMQRPVAE</sequence>
<dbReference type="GO" id="GO:0022857">
    <property type="term" value="F:transmembrane transporter activity"/>
    <property type="evidence" value="ECO:0007669"/>
    <property type="project" value="InterPro"/>
</dbReference>
<dbReference type="PANTHER" id="PTHR23523:SF1">
    <property type="entry name" value="CYANATE TRANSPORT PROTEIN CYNX"/>
    <property type="match status" value="1"/>
</dbReference>
<dbReference type="Proteomes" id="UP000265560">
    <property type="component" value="Chromosome"/>
</dbReference>
<keyword evidence="2 4" id="KW-1133">Transmembrane helix</keyword>
<dbReference type="EMBL" id="CP032419">
    <property type="protein sequence ID" value="AYC33152.1"/>
    <property type="molecule type" value="Genomic_DNA"/>
</dbReference>
<dbReference type="RefSeq" id="WP_119893788.1">
    <property type="nucleotide sequence ID" value="NZ_CP032419.1"/>
</dbReference>